<sequence>MTTVKVNDPYEIVHTGILSRKIVTVGDAAEKTGLSREQIINFVKQNDYLRIYDEMNTEWFNEDTNGHC</sequence>
<comment type="caution">
    <text evidence="1">The sequence shown here is derived from an EMBL/GenBank/DDBJ whole genome shotgun (WGS) entry which is preliminary data.</text>
</comment>
<dbReference type="EMBL" id="SDGZ01000010">
    <property type="protein sequence ID" value="TYC50152.1"/>
    <property type="molecule type" value="Genomic_DNA"/>
</dbReference>
<name>A0A6C2C913_9LACO</name>
<evidence type="ECO:0000313" key="1">
    <source>
        <dbReference type="EMBL" id="TYC50152.1"/>
    </source>
</evidence>
<accession>A0A6C2C913</accession>
<evidence type="ECO:0008006" key="3">
    <source>
        <dbReference type="Google" id="ProtNLM"/>
    </source>
</evidence>
<dbReference type="OrthoDB" id="2243668at2"/>
<dbReference type="Proteomes" id="UP000371977">
    <property type="component" value="Unassembled WGS sequence"/>
</dbReference>
<keyword evidence="2" id="KW-1185">Reference proteome</keyword>
<evidence type="ECO:0000313" key="2">
    <source>
        <dbReference type="Proteomes" id="UP000371977"/>
    </source>
</evidence>
<organism evidence="1 2">
    <name type="scientific">Weissella muntiaci</name>
    <dbReference type="NCBI Taxonomy" id="2508881"/>
    <lineage>
        <taxon>Bacteria</taxon>
        <taxon>Bacillati</taxon>
        <taxon>Bacillota</taxon>
        <taxon>Bacilli</taxon>
        <taxon>Lactobacillales</taxon>
        <taxon>Lactobacillaceae</taxon>
        <taxon>Weissella</taxon>
    </lineage>
</organism>
<dbReference type="AlphaFoldDB" id="A0A6C2C913"/>
<dbReference type="RefSeq" id="WP_148622234.1">
    <property type="nucleotide sequence ID" value="NZ_SDGZ01000010.1"/>
</dbReference>
<proteinExistence type="predicted"/>
<reference evidence="1 2" key="1">
    <citation type="submission" date="2019-01" db="EMBL/GenBank/DDBJ databases">
        <title>Weissella sp. nov., a novel lactic acid bacterium isolated from animal feces.</title>
        <authorList>
            <person name="Wang L.-T."/>
        </authorList>
    </citation>
    <scope>NUCLEOTIDE SEQUENCE [LARGE SCALE GENOMIC DNA]</scope>
    <source>
        <strain evidence="1 2">8H-2</strain>
    </source>
</reference>
<protein>
    <recommendedName>
        <fullName evidence="3">DNA-binding protein</fullName>
    </recommendedName>
</protein>
<gene>
    <name evidence="1" type="ORF">ESZ50_03620</name>
</gene>